<dbReference type="SUPFAM" id="SSF54909">
    <property type="entry name" value="Dimeric alpha+beta barrel"/>
    <property type="match status" value="1"/>
</dbReference>
<dbReference type="InterPro" id="IPR019888">
    <property type="entry name" value="Tscrpt_reg_AsnC-like"/>
</dbReference>
<dbReference type="SUPFAM" id="SSF46785">
    <property type="entry name" value="Winged helix' DNA-binding domain"/>
    <property type="match status" value="1"/>
</dbReference>
<dbReference type="AlphaFoldDB" id="A0A246JNS2"/>
<sequence>MMRLDDLDQRIIGLLAEDARISNREAARLLGISDTAVRKRLKKLSDSGAAKITAVADSAALGMTTAVLVRVQTSPETARDVVEAMASFDEVSFAALMTGRFNIVLLVAAQSRQAVADIIHMHLRRRSGVHRVETVEIVSVAKHNLDIALVSRKR</sequence>
<evidence type="ECO:0000256" key="2">
    <source>
        <dbReference type="ARBA" id="ARBA00023125"/>
    </source>
</evidence>
<dbReference type="InterPro" id="IPR000485">
    <property type="entry name" value="AsnC-type_HTH_dom"/>
</dbReference>
<dbReference type="OrthoDB" id="9809462at2"/>
<dbReference type="InterPro" id="IPR036390">
    <property type="entry name" value="WH_DNA-bd_sf"/>
</dbReference>
<dbReference type="Pfam" id="PF13404">
    <property type="entry name" value="HTH_AsnC-type"/>
    <property type="match status" value="1"/>
</dbReference>
<organism evidence="5 6">
    <name type="scientific">Sphingopyxis witflariensis</name>
    <dbReference type="NCBI Taxonomy" id="173675"/>
    <lineage>
        <taxon>Bacteria</taxon>
        <taxon>Pseudomonadati</taxon>
        <taxon>Pseudomonadota</taxon>
        <taxon>Alphaproteobacteria</taxon>
        <taxon>Sphingomonadales</taxon>
        <taxon>Sphingomonadaceae</taxon>
        <taxon>Sphingopyxis</taxon>
    </lineage>
</organism>
<evidence type="ECO:0000313" key="5">
    <source>
        <dbReference type="EMBL" id="OWQ94225.1"/>
    </source>
</evidence>
<dbReference type="Proteomes" id="UP000197097">
    <property type="component" value="Unassembled WGS sequence"/>
</dbReference>
<dbReference type="Gene3D" id="1.10.10.10">
    <property type="entry name" value="Winged helix-like DNA-binding domain superfamily/Winged helix DNA-binding domain"/>
    <property type="match status" value="1"/>
</dbReference>
<feature type="domain" description="HTH asnC-type" evidence="4">
    <location>
        <begin position="4"/>
        <end position="64"/>
    </location>
</feature>
<dbReference type="Pfam" id="PF01037">
    <property type="entry name" value="AsnC_trans_reg"/>
    <property type="match status" value="1"/>
</dbReference>
<reference evidence="5 6" key="1">
    <citation type="journal article" date="2002" name="Int. J. Syst. Evol. Microbiol.">
        <title>Sphingopyxis witflariensis sp. nov., isolated from activated sludge.</title>
        <authorList>
            <person name="Kampfer P."/>
            <person name="Witzenberger R."/>
            <person name="Denner E.B."/>
            <person name="Busse H.J."/>
            <person name="Neef A."/>
        </authorList>
    </citation>
    <scope>NUCLEOTIDE SEQUENCE [LARGE SCALE GENOMIC DNA]</scope>
    <source>
        <strain evidence="5 6">DSM 14551</strain>
    </source>
</reference>
<dbReference type="GO" id="GO:0043200">
    <property type="term" value="P:response to amino acid"/>
    <property type="evidence" value="ECO:0007669"/>
    <property type="project" value="TreeGrafter"/>
</dbReference>
<dbReference type="RefSeq" id="WP_054586678.1">
    <property type="nucleotide sequence ID" value="NZ_NISJ01000010.1"/>
</dbReference>
<dbReference type="InterPro" id="IPR011008">
    <property type="entry name" value="Dimeric_a/b-barrel"/>
</dbReference>
<dbReference type="SMART" id="SM00344">
    <property type="entry name" value="HTH_ASNC"/>
    <property type="match status" value="1"/>
</dbReference>
<evidence type="ECO:0000259" key="4">
    <source>
        <dbReference type="PROSITE" id="PS50956"/>
    </source>
</evidence>
<dbReference type="GO" id="GO:0005829">
    <property type="term" value="C:cytosol"/>
    <property type="evidence" value="ECO:0007669"/>
    <property type="project" value="TreeGrafter"/>
</dbReference>
<dbReference type="InterPro" id="IPR036388">
    <property type="entry name" value="WH-like_DNA-bd_sf"/>
</dbReference>
<dbReference type="PANTHER" id="PTHR30154">
    <property type="entry name" value="LEUCINE-RESPONSIVE REGULATORY PROTEIN"/>
    <property type="match status" value="1"/>
</dbReference>
<keyword evidence="3" id="KW-0804">Transcription</keyword>
<proteinExistence type="predicted"/>
<keyword evidence="1" id="KW-0805">Transcription regulation</keyword>
<dbReference type="EMBL" id="NISJ01000010">
    <property type="protein sequence ID" value="OWQ94225.1"/>
    <property type="molecule type" value="Genomic_DNA"/>
</dbReference>
<evidence type="ECO:0000256" key="3">
    <source>
        <dbReference type="ARBA" id="ARBA00023163"/>
    </source>
</evidence>
<dbReference type="GO" id="GO:0043565">
    <property type="term" value="F:sequence-specific DNA binding"/>
    <property type="evidence" value="ECO:0007669"/>
    <property type="project" value="InterPro"/>
</dbReference>
<dbReference type="InterPro" id="IPR019887">
    <property type="entry name" value="Tscrpt_reg_AsnC/Lrp_C"/>
</dbReference>
<dbReference type="PRINTS" id="PR00033">
    <property type="entry name" value="HTHASNC"/>
</dbReference>
<gene>
    <name evidence="5" type="ORF">CDQ91_16470</name>
</gene>
<evidence type="ECO:0000313" key="6">
    <source>
        <dbReference type="Proteomes" id="UP000197097"/>
    </source>
</evidence>
<comment type="caution">
    <text evidence="5">The sequence shown here is derived from an EMBL/GenBank/DDBJ whole genome shotgun (WGS) entry which is preliminary data.</text>
</comment>
<dbReference type="PANTHER" id="PTHR30154:SF34">
    <property type="entry name" value="TRANSCRIPTIONAL REGULATOR AZLB"/>
    <property type="match status" value="1"/>
</dbReference>
<dbReference type="Gene3D" id="3.30.70.920">
    <property type="match status" value="1"/>
</dbReference>
<name>A0A246JNS2_9SPHN</name>
<accession>A0A246JNS2</accession>
<dbReference type="PROSITE" id="PS50956">
    <property type="entry name" value="HTH_ASNC_2"/>
    <property type="match status" value="1"/>
</dbReference>
<keyword evidence="2" id="KW-0238">DNA-binding</keyword>
<evidence type="ECO:0000256" key="1">
    <source>
        <dbReference type="ARBA" id="ARBA00023015"/>
    </source>
</evidence>
<keyword evidence="6" id="KW-1185">Reference proteome</keyword>
<protein>
    <submittedName>
        <fullName evidence="5">Lrp/AsnC family transcriptional regulator</fullName>
    </submittedName>
</protein>